<dbReference type="EMBL" id="CP003837">
    <property type="protein sequence ID" value="AGH43325.1"/>
    <property type="molecule type" value="Genomic_DNA"/>
</dbReference>
<dbReference type="STRING" id="1129794.C427_1216"/>
<gene>
    <name evidence="3" type="ORF">C427_1216</name>
</gene>
<dbReference type="Pfam" id="PF13840">
    <property type="entry name" value="ACT_7"/>
    <property type="match status" value="1"/>
</dbReference>
<feature type="domain" description="CASTOR ACT" evidence="2">
    <location>
        <begin position="74"/>
        <end position="127"/>
    </location>
</feature>
<dbReference type="PANTHER" id="PTHR39199">
    <property type="entry name" value="BLR5128 PROTEIN"/>
    <property type="match status" value="1"/>
</dbReference>
<dbReference type="OrthoDB" id="517867at2"/>
<evidence type="ECO:0000259" key="2">
    <source>
        <dbReference type="Pfam" id="PF13840"/>
    </source>
</evidence>
<feature type="domain" description="DUF2241" evidence="1">
    <location>
        <begin position="2"/>
        <end position="71"/>
    </location>
</feature>
<dbReference type="InterPro" id="IPR027795">
    <property type="entry name" value="CASTOR_ACT_dom"/>
</dbReference>
<reference evidence="3 4" key="1">
    <citation type="journal article" date="2013" name="Genome Announc.">
        <title>Complete Genome Sequence of Glaciecola psychrophila Strain 170T.</title>
        <authorList>
            <person name="Yin J."/>
            <person name="Chen J."/>
            <person name="Liu G."/>
            <person name="Yu Y."/>
            <person name="Song L."/>
            <person name="Wang X."/>
            <person name="Qu X."/>
        </authorList>
    </citation>
    <scope>NUCLEOTIDE SEQUENCE [LARGE SCALE GENOMIC DNA]</scope>
    <source>
        <strain evidence="3 4">170</strain>
    </source>
</reference>
<accession>K6ZM61</accession>
<keyword evidence="4" id="KW-1185">Reference proteome</keyword>
<dbReference type="InterPro" id="IPR018717">
    <property type="entry name" value="DUF2241"/>
</dbReference>
<dbReference type="eggNOG" id="COG3602">
    <property type="taxonomic scope" value="Bacteria"/>
</dbReference>
<evidence type="ECO:0000313" key="3">
    <source>
        <dbReference type="EMBL" id="AGH43325.1"/>
    </source>
</evidence>
<protein>
    <submittedName>
        <fullName evidence="3">Uncharacterized protein</fullName>
    </submittedName>
</protein>
<dbReference type="PANTHER" id="PTHR39199:SF1">
    <property type="entry name" value="BLR5128 PROTEIN"/>
    <property type="match status" value="1"/>
</dbReference>
<evidence type="ECO:0000259" key="1">
    <source>
        <dbReference type="Pfam" id="PF10000"/>
    </source>
</evidence>
<dbReference type="RefSeq" id="WP_007636967.1">
    <property type="nucleotide sequence ID" value="NC_020514.1"/>
</dbReference>
<dbReference type="PATRIC" id="fig|1129794.4.peg.1207"/>
<dbReference type="Gene3D" id="3.30.2130.10">
    <property type="entry name" value="VC0802-like"/>
    <property type="match status" value="1"/>
</dbReference>
<dbReference type="AlphaFoldDB" id="K6ZM61"/>
<evidence type="ECO:0000313" key="4">
    <source>
        <dbReference type="Proteomes" id="UP000011864"/>
    </source>
</evidence>
<organism evidence="3 4">
    <name type="scientific">Paraglaciecola psychrophila 170</name>
    <dbReference type="NCBI Taxonomy" id="1129794"/>
    <lineage>
        <taxon>Bacteria</taxon>
        <taxon>Pseudomonadati</taxon>
        <taxon>Pseudomonadota</taxon>
        <taxon>Gammaproteobacteria</taxon>
        <taxon>Alteromonadales</taxon>
        <taxon>Alteromonadaceae</taxon>
        <taxon>Paraglaciecola</taxon>
    </lineage>
</organism>
<dbReference type="SUPFAM" id="SSF55021">
    <property type="entry name" value="ACT-like"/>
    <property type="match status" value="2"/>
</dbReference>
<dbReference type="InterPro" id="IPR045865">
    <property type="entry name" value="ACT-like_dom_sf"/>
</dbReference>
<dbReference type="KEGG" id="gps:C427_1216"/>
<sequence>MSGETDLDKLIGSMQPILGEQEYVFASLDKDSPIAVAQLQPLATFYEEEGLTVIVLKTHADASGIPYQGVFQRITLSVHSSLEAVGLTAAVSCALAREGISANVVAAYYHDHIFVPAAKANQALSCLLKLVGNGE</sequence>
<dbReference type="Pfam" id="PF10000">
    <property type="entry name" value="ACT_3"/>
    <property type="match status" value="1"/>
</dbReference>
<name>K6ZM61_9ALTE</name>
<proteinExistence type="predicted"/>
<dbReference type="Proteomes" id="UP000011864">
    <property type="component" value="Chromosome"/>
</dbReference>
<dbReference type="HOGENOM" id="CLU_113369_0_0_6"/>